<dbReference type="Proteomes" id="UP001162501">
    <property type="component" value="Chromosome 17"/>
</dbReference>
<proteinExistence type="predicted"/>
<name>A0AC59YL34_RANTA</name>
<accession>A0AC59YL34</accession>
<protein>
    <submittedName>
        <fullName evidence="1">Uncharacterized protein</fullName>
    </submittedName>
</protein>
<sequence>MWSLRSAGMGKEKGLRKRKYILGDSGLLPSEPPGKPKQNHLEMPGIEPGASYMRSMCSTTELHPLVIKTDISTNEYQPHSTTATPPLSCALRQKRRLFASVRKGWPAAPATVSLLSQHHPVDPASPAPWAHAYSSGSESVR</sequence>
<gene>
    <name evidence="1" type="ORF">MRATA1EN22A_LOCUS7335</name>
</gene>
<dbReference type="EMBL" id="OX596101">
    <property type="protein sequence ID" value="CAM9778996.1"/>
    <property type="molecule type" value="Genomic_DNA"/>
</dbReference>
<organism evidence="1 2">
    <name type="scientific">Rangifer tarandus platyrhynchus</name>
    <name type="common">Svalbard reindeer</name>
    <dbReference type="NCBI Taxonomy" id="3082113"/>
    <lineage>
        <taxon>Eukaryota</taxon>
        <taxon>Metazoa</taxon>
        <taxon>Chordata</taxon>
        <taxon>Craniata</taxon>
        <taxon>Vertebrata</taxon>
        <taxon>Euteleostomi</taxon>
        <taxon>Mammalia</taxon>
        <taxon>Eutheria</taxon>
        <taxon>Laurasiatheria</taxon>
        <taxon>Artiodactyla</taxon>
        <taxon>Ruminantia</taxon>
        <taxon>Pecora</taxon>
        <taxon>Cervidae</taxon>
        <taxon>Odocoileinae</taxon>
        <taxon>Rangifer</taxon>
    </lineage>
</organism>
<evidence type="ECO:0000313" key="2">
    <source>
        <dbReference type="Proteomes" id="UP001162501"/>
    </source>
</evidence>
<reference evidence="1" key="2">
    <citation type="submission" date="2025-03" db="EMBL/GenBank/DDBJ databases">
        <authorList>
            <consortium name="ELIXIR-Norway"/>
            <consortium name="Elixir Norway"/>
        </authorList>
    </citation>
    <scope>NUCLEOTIDE SEQUENCE</scope>
</reference>
<reference evidence="1" key="1">
    <citation type="submission" date="2023-05" db="EMBL/GenBank/DDBJ databases">
        <authorList>
            <consortium name="ELIXIR-Norway"/>
        </authorList>
    </citation>
    <scope>NUCLEOTIDE SEQUENCE</scope>
</reference>
<evidence type="ECO:0000313" key="1">
    <source>
        <dbReference type="EMBL" id="CAM9778996.1"/>
    </source>
</evidence>